<keyword evidence="8 13" id="KW-0472">Membrane</keyword>
<keyword evidence="6 13" id="KW-1133">Transmembrane helix</keyword>
<keyword evidence="17" id="KW-1185">Reference proteome</keyword>
<dbReference type="InterPro" id="IPR002146">
    <property type="entry name" value="ATP_synth_b/b'su_bac/chlpt"/>
</dbReference>
<dbReference type="HAMAP" id="MF_01398">
    <property type="entry name" value="ATP_synth_b_bprime"/>
    <property type="match status" value="1"/>
</dbReference>
<evidence type="ECO:0000256" key="9">
    <source>
        <dbReference type="ARBA" id="ARBA00023310"/>
    </source>
</evidence>
<keyword evidence="15" id="KW-0175">Coiled coil</keyword>
<dbReference type="GO" id="GO:0012505">
    <property type="term" value="C:endomembrane system"/>
    <property type="evidence" value="ECO:0007669"/>
    <property type="project" value="UniProtKB-SubCell"/>
</dbReference>
<evidence type="ECO:0000313" key="16">
    <source>
        <dbReference type="EMBL" id="MBB5039414.1"/>
    </source>
</evidence>
<evidence type="ECO:0000313" key="17">
    <source>
        <dbReference type="Proteomes" id="UP000534294"/>
    </source>
</evidence>
<organism evidence="16 17">
    <name type="scientific">Prosthecobacter dejongeii</name>
    <dbReference type="NCBI Taxonomy" id="48465"/>
    <lineage>
        <taxon>Bacteria</taxon>
        <taxon>Pseudomonadati</taxon>
        <taxon>Verrucomicrobiota</taxon>
        <taxon>Verrucomicrobiia</taxon>
        <taxon>Verrucomicrobiales</taxon>
        <taxon>Verrucomicrobiaceae</taxon>
        <taxon>Prosthecobacter</taxon>
    </lineage>
</organism>
<dbReference type="AlphaFoldDB" id="A0A7W7YNH3"/>
<gene>
    <name evidence="13" type="primary">atpF</name>
    <name evidence="16" type="ORF">HNQ64_003686</name>
</gene>
<proteinExistence type="inferred from homology"/>
<dbReference type="GO" id="GO:0046961">
    <property type="term" value="F:proton-transporting ATPase activity, rotational mechanism"/>
    <property type="evidence" value="ECO:0007669"/>
    <property type="project" value="TreeGrafter"/>
</dbReference>
<protein>
    <recommendedName>
        <fullName evidence="13">ATP synthase subunit b</fullName>
    </recommendedName>
    <alternativeName>
        <fullName evidence="13">ATP synthase F(0) sector subunit b</fullName>
    </alternativeName>
    <alternativeName>
        <fullName evidence="13">ATPase subunit I</fullName>
    </alternativeName>
    <alternativeName>
        <fullName evidence="13">F-type ATPase subunit b</fullName>
        <shortName evidence="13">F-ATPase subunit b</shortName>
    </alternativeName>
</protein>
<dbReference type="Gene3D" id="1.20.5.2950">
    <property type="match status" value="1"/>
</dbReference>
<reference evidence="16 17" key="1">
    <citation type="submission" date="2020-08" db="EMBL/GenBank/DDBJ databases">
        <title>Genomic Encyclopedia of Type Strains, Phase IV (KMG-IV): sequencing the most valuable type-strain genomes for metagenomic binning, comparative biology and taxonomic classification.</title>
        <authorList>
            <person name="Goeker M."/>
        </authorList>
    </citation>
    <scope>NUCLEOTIDE SEQUENCE [LARGE SCALE GENOMIC DNA]</scope>
    <source>
        <strain evidence="16 17">DSM 12251</strain>
    </source>
</reference>
<dbReference type="GO" id="GO:0046933">
    <property type="term" value="F:proton-transporting ATP synthase activity, rotational mechanism"/>
    <property type="evidence" value="ECO:0007669"/>
    <property type="project" value="UniProtKB-UniRule"/>
</dbReference>
<dbReference type="GO" id="GO:0045259">
    <property type="term" value="C:proton-transporting ATP synthase complex"/>
    <property type="evidence" value="ECO:0007669"/>
    <property type="project" value="UniProtKB-KW"/>
</dbReference>
<evidence type="ECO:0000256" key="4">
    <source>
        <dbReference type="ARBA" id="ARBA00022692"/>
    </source>
</evidence>
<comment type="function">
    <text evidence="10 13">F(1)F(0) ATP synthase produces ATP from ADP in the presence of a proton or sodium gradient. F-type ATPases consist of two structural domains, F(1) containing the extramembraneous catalytic core and F(0) containing the membrane proton channel, linked together by a central stalk and a peripheral stalk. During catalysis, ATP synthesis in the catalytic domain of F(1) is coupled via a rotary mechanism of the central stalk subunits to proton translocation.</text>
</comment>
<keyword evidence="7 13" id="KW-0406">Ion transport</keyword>
<comment type="similarity">
    <text evidence="1 13 14">Belongs to the ATPase B chain family.</text>
</comment>
<dbReference type="PANTHER" id="PTHR33445">
    <property type="entry name" value="ATP SYNTHASE SUBUNIT B', CHLOROPLASTIC"/>
    <property type="match status" value="1"/>
</dbReference>
<keyword evidence="4 13" id="KW-0812">Transmembrane</keyword>
<dbReference type="CDD" id="cd06503">
    <property type="entry name" value="ATP-synt_Fo_b"/>
    <property type="match status" value="1"/>
</dbReference>
<evidence type="ECO:0000256" key="7">
    <source>
        <dbReference type="ARBA" id="ARBA00023065"/>
    </source>
</evidence>
<keyword evidence="5 13" id="KW-0375">Hydrogen ion transport</keyword>
<keyword evidence="9 13" id="KW-0066">ATP synthesis</keyword>
<accession>A0A7W7YNH3</accession>
<dbReference type="Proteomes" id="UP000534294">
    <property type="component" value="Unassembled WGS sequence"/>
</dbReference>
<comment type="function">
    <text evidence="11">Component of the F(0) channel, it forms part of the peripheral stalk, linking F(1) to F(0). The b'-subunit is a diverged and duplicated form of b found in plants and photosynthetic bacteria.</text>
</comment>
<evidence type="ECO:0000256" key="15">
    <source>
        <dbReference type="SAM" id="Coils"/>
    </source>
</evidence>
<evidence type="ECO:0000256" key="5">
    <source>
        <dbReference type="ARBA" id="ARBA00022781"/>
    </source>
</evidence>
<evidence type="ECO:0000256" key="12">
    <source>
        <dbReference type="ARBA" id="ARBA00037847"/>
    </source>
</evidence>
<sequence length="174" mass="19055">MTTTFLAAANDIADQFGLELPKLIAQVLIFLVVFYVLKTKAFGPILAMLEQRRARIADGESKLDKIARDLAEAEKNAQAIVDKANDDANRLVKEAGDSAKSLAEKRQQEAIQEAGQILAKAREAAKLEHEQLMAQLKSEFGRMVSDATSRVTGKVLNTDDQARINQETSAQVSL</sequence>
<dbReference type="InterPro" id="IPR050059">
    <property type="entry name" value="ATP_synthase_B_chain"/>
</dbReference>
<dbReference type="EMBL" id="JACHIF010000008">
    <property type="protein sequence ID" value="MBB5039414.1"/>
    <property type="molecule type" value="Genomic_DNA"/>
</dbReference>
<evidence type="ECO:0000256" key="1">
    <source>
        <dbReference type="ARBA" id="ARBA00005513"/>
    </source>
</evidence>
<dbReference type="Pfam" id="PF00430">
    <property type="entry name" value="ATP-synt_B"/>
    <property type="match status" value="1"/>
</dbReference>
<comment type="caution">
    <text evidence="16">The sequence shown here is derived from an EMBL/GenBank/DDBJ whole genome shotgun (WGS) entry which is preliminary data.</text>
</comment>
<dbReference type="PANTHER" id="PTHR33445:SF1">
    <property type="entry name" value="ATP SYNTHASE SUBUNIT B"/>
    <property type="match status" value="1"/>
</dbReference>
<keyword evidence="2 13" id="KW-0813">Transport</keyword>
<evidence type="ECO:0000256" key="11">
    <source>
        <dbReference type="ARBA" id="ARBA00025614"/>
    </source>
</evidence>
<name>A0A7W7YNH3_9BACT</name>
<evidence type="ECO:0000256" key="3">
    <source>
        <dbReference type="ARBA" id="ARBA00022547"/>
    </source>
</evidence>
<feature type="coiled-coil region" evidence="15">
    <location>
        <begin position="56"/>
        <end position="94"/>
    </location>
</feature>
<evidence type="ECO:0000256" key="2">
    <source>
        <dbReference type="ARBA" id="ARBA00022448"/>
    </source>
</evidence>
<comment type="subunit">
    <text evidence="13">F-type ATPases have 2 components, F(1) - the catalytic core - and F(0) - the membrane proton channel. F(1) has five subunits: alpha(3), beta(3), gamma(1), delta(1), epsilon(1). F(0) has three main subunits: a(1), b(2) and c(10-14). The alpha and beta chains form an alternating ring which encloses part of the gamma chain. F(1) is attached to F(0) by a central stalk formed by the gamma and epsilon chains, while a peripheral stalk is formed by the delta and b chains.</text>
</comment>
<dbReference type="GO" id="GO:0005886">
    <property type="term" value="C:plasma membrane"/>
    <property type="evidence" value="ECO:0007669"/>
    <property type="project" value="UniProtKB-SubCell"/>
</dbReference>
<feature type="transmembrane region" description="Helical" evidence="13">
    <location>
        <begin position="20"/>
        <end position="37"/>
    </location>
</feature>
<dbReference type="RefSeq" id="WP_184211167.1">
    <property type="nucleotide sequence ID" value="NZ_JACHIF010000008.1"/>
</dbReference>
<comment type="subcellular location">
    <subcellularLocation>
        <location evidence="13">Cell membrane</location>
        <topology evidence="13">Single-pass membrane protein</topology>
    </subcellularLocation>
    <subcellularLocation>
        <location evidence="12">Endomembrane system</location>
        <topology evidence="12">Single-pass membrane protein</topology>
    </subcellularLocation>
</comment>
<evidence type="ECO:0000256" key="10">
    <source>
        <dbReference type="ARBA" id="ARBA00025198"/>
    </source>
</evidence>
<evidence type="ECO:0000256" key="8">
    <source>
        <dbReference type="ARBA" id="ARBA00023136"/>
    </source>
</evidence>
<evidence type="ECO:0000256" key="14">
    <source>
        <dbReference type="RuleBase" id="RU003848"/>
    </source>
</evidence>
<keyword evidence="3 13" id="KW-0138">CF(0)</keyword>
<keyword evidence="13" id="KW-1003">Cell membrane</keyword>
<evidence type="ECO:0000256" key="6">
    <source>
        <dbReference type="ARBA" id="ARBA00022989"/>
    </source>
</evidence>
<evidence type="ECO:0000256" key="13">
    <source>
        <dbReference type="HAMAP-Rule" id="MF_01398"/>
    </source>
</evidence>